<accession>A0A2G9YU62</accession>
<dbReference type="AlphaFoldDB" id="A0A2G9YU62"/>
<evidence type="ECO:0000256" key="3">
    <source>
        <dbReference type="ARBA" id="ARBA00022695"/>
    </source>
</evidence>
<reference evidence="8 9" key="1">
    <citation type="submission" date="2017-09" db="EMBL/GenBank/DDBJ databases">
        <title>Depth-based differentiation of microbial function through sediment-hosted aquifers and enrichment of novel symbionts in the deep terrestrial subsurface.</title>
        <authorList>
            <person name="Probst A.J."/>
            <person name="Ladd B."/>
            <person name="Jarett J.K."/>
            <person name="Geller-Mcgrath D.E."/>
            <person name="Sieber C.M."/>
            <person name="Emerson J.B."/>
            <person name="Anantharaman K."/>
            <person name="Thomas B.C."/>
            <person name="Malmstrom R."/>
            <person name="Stieglmeier M."/>
            <person name="Klingl A."/>
            <person name="Woyke T."/>
            <person name="Ryan C.M."/>
            <person name="Banfield J.F."/>
        </authorList>
    </citation>
    <scope>NUCLEOTIDE SEQUENCE [LARGE SCALE GENOMIC DNA]</scope>
    <source>
        <strain evidence="8">CG23_combo_of_CG06-09_8_20_14_all_39_17</strain>
    </source>
</reference>
<dbReference type="InterPro" id="IPR050385">
    <property type="entry name" value="Archaeal_FAD_synthase"/>
</dbReference>
<dbReference type="Gene3D" id="3.40.50.620">
    <property type="entry name" value="HUPs"/>
    <property type="match status" value="1"/>
</dbReference>
<dbReference type="Pfam" id="PF01467">
    <property type="entry name" value="CTP_transf_like"/>
    <property type="match status" value="1"/>
</dbReference>
<evidence type="ECO:0000256" key="4">
    <source>
        <dbReference type="ARBA" id="ARBA00022741"/>
    </source>
</evidence>
<evidence type="ECO:0000256" key="6">
    <source>
        <dbReference type="ARBA" id="ARBA00022993"/>
    </source>
</evidence>
<comment type="caution">
    <text evidence="8">The sequence shown here is derived from an EMBL/GenBank/DDBJ whole genome shotgun (WGS) entry which is preliminary data.</text>
</comment>
<evidence type="ECO:0000256" key="2">
    <source>
        <dbReference type="ARBA" id="ARBA00022679"/>
    </source>
</evidence>
<dbReference type="GO" id="GO:0015937">
    <property type="term" value="P:coenzyme A biosynthetic process"/>
    <property type="evidence" value="ECO:0007669"/>
    <property type="project" value="UniProtKB-KW"/>
</dbReference>
<keyword evidence="3 8" id="KW-0548">Nucleotidyltransferase</keyword>
<sequence>MVDNKKNEKETVVGGTFDILHDGHKKLLREAYGIGGRVMIGLTSDEMALQTRNREIADFEDRKKELELFISGELKSKPDVVEIKDKFGSTLERDFDYIVVSPETFPTAIAINEERKKINKKSIEIIKIDFVLAEDGKPISSERISKGEIDKHGKLLS</sequence>
<gene>
    <name evidence="8" type="ORF">COX37_02230</name>
</gene>
<dbReference type="InterPro" id="IPR004821">
    <property type="entry name" value="Cyt_trans-like"/>
</dbReference>
<dbReference type="GO" id="GO:0004595">
    <property type="term" value="F:pantetheine-phosphate adenylyltransferase activity"/>
    <property type="evidence" value="ECO:0007669"/>
    <property type="project" value="InterPro"/>
</dbReference>
<keyword evidence="5" id="KW-0067">ATP-binding</keyword>
<dbReference type="EMBL" id="PCRO01000027">
    <property type="protein sequence ID" value="PIP22785.1"/>
    <property type="molecule type" value="Genomic_DNA"/>
</dbReference>
<evidence type="ECO:0000256" key="1">
    <source>
        <dbReference type="ARBA" id="ARBA00022490"/>
    </source>
</evidence>
<dbReference type="Proteomes" id="UP000229976">
    <property type="component" value="Unassembled WGS sequence"/>
</dbReference>
<dbReference type="InterPro" id="IPR014729">
    <property type="entry name" value="Rossmann-like_a/b/a_fold"/>
</dbReference>
<name>A0A2G9YU62_9BACT</name>
<dbReference type="SUPFAM" id="SSF52374">
    <property type="entry name" value="Nucleotidylyl transferase"/>
    <property type="match status" value="1"/>
</dbReference>
<evidence type="ECO:0000313" key="8">
    <source>
        <dbReference type="EMBL" id="PIP22785.1"/>
    </source>
</evidence>
<dbReference type="PANTHER" id="PTHR43793:SF1">
    <property type="entry name" value="FAD SYNTHASE"/>
    <property type="match status" value="1"/>
</dbReference>
<keyword evidence="6" id="KW-0173">Coenzyme A biosynthesis</keyword>
<keyword evidence="4" id="KW-0547">Nucleotide-binding</keyword>
<dbReference type="GO" id="GO:0005524">
    <property type="term" value="F:ATP binding"/>
    <property type="evidence" value="ECO:0007669"/>
    <property type="project" value="UniProtKB-KW"/>
</dbReference>
<organism evidence="8 9">
    <name type="scientific">Candidatus Nealsonbacteria bacterium CG23_combo_of_CG06-09_8_20_14_all_39_17</name>
    <dbReference type="NCBI Taxonomy" id="1974722"/>
    <lineage>
        <taxon>Bacteria</taxon>
        <taxon>Candidatus Nealsoniibacteriota</taxon>
    </lineage>
</organism>
<dbReference type="InterPro" id="IPR023540">
    <property type="entry name" value="PPAT_arch"/>
</dbReference>
<protein>
    <submittedName>
        <fullName evidence="8">Phosphopantetheine adenylyltransferase</fullName>
    </submittedName>
</protein>
<evidence type="ECO:0000313" key="9">
    <source>
        <dbReference type="Proteomes" id="UP000229976"/>
    </source>
</evidence>
<keyword evidence="2 8" id="KW-0808">Transferase</keyword>
<keyword evidence="1" id="KW-0963">Cytoplasm</keyword>
<proteinExistence type="inferred from homology"/>
<feature type="domain" description="Cytidyltransferase-like" evidence="7">
    <location>
        <begin position="12"/>
        <end position="144"/>
    </location>
</feature>
<dbReference type="NCBIfam" id="TIGR00125">
    <property type="entry name" value="cyt_tran_rel"/>
    <property type="match status" value="1"/>
</dbReference>
<evidence type="ECO:0000259" key="7">
    <source>
        <dbReference type="Pfam" id="PF01467"/>
    </source>
</evidence>
<dbReference type="PANTHER" id="PTHR43793">
    <property type="entry name" value="FAD SYNTHASE"/>
    <property type="match status" value="1"/>
</dbReference>
<dbReference type="NCBIfam" id="NF001985">
    <property type="entry name" value="PRK00777.1"/>
    <property type="match status" value="1"/>
</dbReference>
<dbReference type="HAMAP" id="MF_00647">
    <property type="entry name" value="PPAT_arch"/>
    <property type="match status" value="1"/>
</dbReference>
<evidence type="ECO:0000256" key="5">
    <source>
        <dbReference type="ARBA" id="ARBA00022840"/>
    </source>
</evidence>